<organism evidence="2 3">
    <name type="scientific">Marinobacter psychrophilus</name>
    <dbReference type="NCBI Taxonomy" id="330734"/>
    <lineage>
        <taxon>Bacteria</taxon>
        <taxon>Pseudomonadati</taxon>
        <taxon>Pseudomonadota</taxon>
        <taxon>Gammaproteobacteria</taxon>
        <taxon>Pseudomonadales</taxon>
        <taxon>Marinobacteraceae</taxon>
        <taxon>Marinobacter</taxon>
    </lineage>
</organism>
<dbReference type="RefSeq" id="WP_048386029.1">
    <property type="nucleotide sequence ID" value="NZ_CP011494.1"/>
</dbReference>
<feature type="chain" id="PRO_5005205990" description="Periplasmic protein" evidence="1">
    <location>
        <begin position="23"/>
        <end position="179"/>
    </location>
</feature>
<gene>
    <name evidence="2" type="ORF">ABA45_10775</name>
</gene>
<dbReference type="STRING" id="330734.ABA45_10775"/>
<protein>
    <recommendedName>
        <fullName evidence="4">Periplasmic protein</fullName>
    </recommendedName>
</protein>
<dbReference type="AlphaFoldDB" id="A0A0H4I1K3"/>
<reference evidence="2 3" key="1">
    <citation type="submission" date="2015-05" db="EMBL/GenBank/DDBJ databases">
        <title>Complete genome of Marinobacter psychrophilus strain 20041T isolated from sea-ice of the Canadian Basin.</title>
        <authorList>
            <person name="Song L."/>
            <person name="Ren L."/>
            <person name="Yu Y."/>
            <person name="Wang X."/>
        </authorList>
    </citation>
    <scope>NUCLEOTIDE SEQUENCE [LARGE SCALE GENOMIC DNA]</scope>
    <source>
        <strain evidence="2 3">20041</strain>
    </source>
</reference>
<dbReference type="Pfam" id="PF10029">
    <property type="entry name" value="DUF2271"/>
    <property type="match status" value="1"/>
</dbReference>
<feature type="signal peptide" evidence="1">
    <location>
        <begin position="1"/>
        <end position="22"/>
    </location>
</feature>
<evidence type="ECO:0000313" key="3">
    <source>
        <dbReference type="Proteomes" id="UP000036406"/>
    </source>
</evidence>
<dbReference type="Proteomes" id="UP000036406">
    <property type="component" value="Chromosome"/>
</dbReference>
<evidence type="ECO:0008006" key="4">
    <source>
        <dbReference type="Google" id="ProtNLM"/>
    </source>
</evidence>
<name>A0A0H4I1K3_9GAMM</name>
<accession>A0A0H4I1K3</accession>
<evidence type="ECO:0000256" key="1">
    <source>
        <dbReference type="SAM" id="SignalP"/>
    </source>
</evidence>
<dbReference type="EMBL" id="CP011494">
    <property type="protein sequence ID" value="AKO52824.1"/>
    <property type="molecule type" value="Genomic_DNA"/>
</dbReference>
<keyword evidence="1" id="KW-0732">Signal</keyword>
<sequence length="179" mass="20046">MAYTRCVIVRSFLPLVPLLLLAAAPTAASELSVSVEIPALQVAEYHRPYVAVWVENDRERHQANLALWFDHDAANNEGSKWLKDLRQWWRRSGRNLSFPADGFTGATRPAGHHQIRFDGSHKALAQLPSGSYQLVIEAAREVGGRELVKLPFNWPIVQESRSRAQGSDELGLIELSLKP</sequence>
<proteinExistence type="predicted"/>
<keyword evidence="3" id="KW-1185">Reference proteome</keyword>
<dbReference type="PATRIC" id="fig|330734.3.peg.2265"/>
<dbReference type="KEGG" id="mpq:ABA45_10775"/>
<dbReference type="PIRSF" id="PIRSF014995">
    <property type="entry name" value="UCP014995"/>
    <property type="match status" value="1"/>
</dbReference>
<evidence type="ECO:0000313" key="2">
    <source>
        <dbReference type="EMBL" id="AKO52824.1"/>
    </source>
</evidence>
<dbReference type="InterPro" id="IPR014469">
    <property type="entry name" value="DUF2271"/>
</dbReference>